<gene>
    <name evidence="1" type="ORF">A6A04_08950</name>
</gene>
<dbReference type="EMBL" id="LWQT01000120">
    <property type="protein sequence ID" value="OAN43999.1"/>
    <property type="molecule type" value="Genomic_DNA"/>
</dbReference>
<organism evidence="1 2">
    <name type="scientific">Paramagnetospirillum marisnigri</name>
    <dbReference type="NCBI Taxonomy" id="1285242"/>
    <lineage>
        <taxon>Bacteria</taxon>
        <taxon>Pseudomonadati</taxon>
        <taxon>Pseudomonadota</taxon>
        <taxon>Alphaproteobacteria</taxon>
        <taxon>Rhodospirillales</taxon>
        <taxon>Magnetospirillaceae</taxon>
        <taxon>Paramagnetospirillum</taxon>
    </lineage>
</organism>
<comment type="caution">
    <text evidence="1">The sequence shown here is derived from an EMBL/GenBank/DDBJ whole genome shotgun (WGS) entry which is preliminary data.</text>
</comment>
<keyword evidence="2" id="KW-1185">Reference proteome</keyword>
<evidence type="ECO:0000313" key="2">
    <source>
        <dbReference type="Proteomes" id="UP000078428"/>
    </source>
</evidence>
<protein>
    <submittedName>
        <fullName evidence="1">Uncharacterized protein</fullName>
    </submittedName>
</protein>
<proteinExistence type="predicted"/>
<dbReference type="Proteomes" id="UP000078428">
    <property type="component" value="Unassembled WGS sequence"/>
</dbReference>
<evidence type="ECO:0000313" key="1">
    <source>
        <dbReference type="EMBL" id="OAN43999.1"/>
    </source>
</evidence>
<name>A0A178M5F9_9PROT</name>
<dbReference type="RefSeq" id="WP_068495791.1">
    <property type="nucleotide sequence ID" value="NZ_LWQT01000120.1"/>
</dbReference>
<dbReference type="AlphaFoldDB" id="A0A178M5F9"/>
<reference evidence="1 2" key="1">
    <citation type="submission" date="2016-04" db="EMBL/GenBank/DDBJ databases">
        <title>Draft genome sequence of freshwater magnetotactic bacteria Magnetospirillum marisnigri SP-1 and Magnetospirillum moscoviense BB-1.</title>
        <authorList>
            <person name="Koziaeva V."/>
            <person name="Dziuba M.V."/>
            <person name="Ivanov T.M."/>
            <person name="Kuznetsov B."/>
            <person name="Grouzdev D.S."/>
        </authorList>
    </citation>
    <scope>NUCLEOTIDE SEQUENCE [LARGE SCALE GENOMIC DNA]</scope>
    <source>
        <strain evidence="1 2">SP-1</strain>
    </source>
</reference>
<accession>A0A178M5F9</accession>
<sequence>MKWFLKRLSENSSRTALLSAVGAGIGVATGTVDANTAIGAVMAAVLAFVTPNNGGVPNG</sequence>